<feature type="transmembrane region" description="Helical" evidence="4">
    <location>
        <begin position="226"/>
        <end position="246"/>
    </location>
</feature>
<feature type="transmembrane region" description="Helical" evidence="4">
    <location>
        <begin position="252"/>
        <end position="271"/>
    </location>
</feature>
<dbReference type="InterPro" id="IPR011990">
    <property type="entry name" value="TPR-like_helical_dom_sf"/>
</dbReference>
<feature type="non-terminal residue" evidence="5">
    <location>
        <position position="1"/>
    </location>
</feature>
<sequence>RLTSRLHQVPSGTWLHQVPSGTWLHQVPSGTWLRQRMIAFFAASLFAVHPLIIESVTWISGGIYAQYGMLFLLSFWIYIRYVIPDLIRDPSRVSEAQRDEGLVSGMTRQAYFLSLIFFLLSLLFSEKASVLFLLFLLYEFCFGNLKEHWKKLLPYFMLSIGFIVFYIVQIPGRVVGVANTSGASNIELYNPLVQLPIAVTSYFELIVWPAALTLYHSEVIFSQANYIIRLLIFFGYCAGIAVTAFKNKKLCFWLFWFLIPLIPTLTPLKIAWIVAERYAYLSVIGLFVLIAYWFEWVIFRLYTSSDALRSQKKIHVSSVAGVFSPFIPSLRASEATEFFSAPRALLHLFKLPFKGVTFKGVTQRAGSASRAHHVFHTIMCSSILLIYLALIVRTVVRNRDWTNEDTLWIATAQTSPSNPYSWNNMGDVYSRHGDNIKAAEMFERAIGLNPNYADPYHNLGEAYRSMGEIGDAILMYQKALSLNPALWQSHKALAGIYYSKKDYKQALFHVGEALKIVPDNRMLQQAAEDLQKLQ</sequence>
<keyword evidence="4" id="KW-0472">Membrane</keyword>
<evidence type="ECO:0000256" key="3">
    <source>
        <dbReference type="PROSITE-ProRule" id="PRU00339"/>
    </source>
</evidence>
<dbReference type="InterPro" id="IPR019734">
    <property type="entry name" value="TPR_rpt"/>
</dbReference>
<reference evidence="5 6" key="1">
    <citation type="journal article" date="2015" name="Nature">
        <title>rRNA introns, odd ribosomes, and small enigmatic genomes across a large radiation of phyla.</title>
        <authorList>
            <person name="Brown C.T."/>
            <person name="Hug L.A."/>
            <person name="Thomas B.C."/>
            <person name="Sharon I."/>
            <person name="Castelle C.J."/>
            <person name="Singh A."/>
            <person name="Wilkins M.J."/>
            <person name="Williams K.H."/>
            <person name="Banfield J.F."/>
        </authorList>
    </citation>
    <scope>NUCLEOTIDE SEQUENCE [LARGE SCALE GENOMIC DNA]</scope>
</reference>
<keyword evidence="2 3" id="KW-0802">TPR repeat</keyword>
<feature type="repeat" description="TPR" evidence="3">
    <location>
        <begin position="453"/>
        <end position="486"/>
    </location>
</feature>
<dbReference type="PROSITE" id="PS50005">
    <property type="entry name" value="TPR"/>
    <property type="match status" value="3"/>
</dbReference>
<feature type="transmembrane region" description="Helical" evidence="4">
    <location>
        <begin position="374"/>
        <end position="392"/>
    </location>
</feature>
<accession>A0A0G1GUC5</accession>
<dbReference type="Gene3D" id="1.25.40.10">
    <property type="entry name" value="Tetratricopeptide repeat domain"/>
    <property type="match status" value="1"/>
</dbReference>
<evidence type="ECO:0000313" key="6">
    <source>
        <dbReference type="Proteomes" id="UP000034617"/>
    </source>
</evidence>
<dbReference type="SMART" id="SM00028">
    <property type="entry name" value="TPR"/>
    <property type="match status" value="3"/>
</dbReference>
<name>A0A0G1GUC5_9BACT</name>
<gene>
    <name evidence="5" type="ORF">UW22_C0017G0001</name>
</gene>
<dbReference type="PANTHER" id="PTHR44227:SF3">
    <property type="entry name" value="PROTEIN O-MANNOSYL-TRANSFERASE TMTC4"/>
    <property type="match status" value="1"/>
</dbReference>
<feature type="transmembrane region" description="Helical" evidence="4">
    <location>
        <begin position="152"/>
        <end position="172"/>
    </location>
</feature>
<evidence type="ECO:0000256" key="4">
    <source>
        <dbReference type="SAM" id="Phobius"/>
    </source>
</evidence>
<keyword evidence="4" id="KW-1133">Transmembrane helix</keyword>
<dbReference type="InterPro" id="IPR052346">
    <property type="entry name" value="O-mannosyl-transferase_TMTC"/>
</dbReference>
<dbReference type="Proteomes" id="UP000034617">
    <property type="component" value="Unassembled WGS sequence"/>
</dbReference>
<feature type="transmembrane region" description="Helical" evidence="4">
    <location>
        <begin position="278"/>
        <end position="299"/>
    </location>
</feature>
<protein>
    <submittedName>
        <fullName evidence="5">Uncharacterized protein</fullName>
    </submittedName>
</protein>
<feature type="repeat" description="TPR" evidence="3">
    <location>
        <begin position="487"/>
        <end position="520"/>
    </location>
</feature>
<dbReference type="PANTHER" id="PTHR44227">
    <property type="match status" value="1"/>
</dbReference>
<feature type="transmembrane region" description="Helical" evidence="4">
    <location>
        <begin position="33"/>
        <end position="52"/>
    </location>
</feature>
<dbReference type="EMBL" id="LCHM01000017">
    <property type="protein sequence ID" value="KKT37848.1"/>
    <property type="molecule type" value="Genomic_DNA"/>
</dbReference>
<organism evidence="5 6">
    <name type="scientific">Candidatus Gottesmanbacteria bacterium GW2011_GWB1_44_11c</name>
    <dbReference type="NCBI Taxonomy" id="1618447"/>
    <lineage>
        <taxon>Bacteria</taxon>
        <taxon>Candidatus Gottesmaniibacteriota</taxon>
    </lineage>
</organism>
<feature type="transmembrane region" description="Helical" evidence="4">
    <location>
        <begin position="64"/>
        <end position="83"/>
    </location>
</feature>
<comment type="caution">
    <text evidence="5">The sequence shown here is derived from an EMBL/GenBank/DDBJ whole genome shotgun (WGS) entry which is preliminary data.</text>
</comment>
<evidence type="ECO:0000256" key="2">
    <source>
        <dbReference type="ARBA" id="ARBA00022803"/>
    </source>
</evidence>
<keyword evidence="1" id="KW-0677">Repeat</keyword>
<dbReference type="AlphaFoldDB" id="A0A0G1GUC5"/>
<evidence type="ECO:0000313" key="5">
    <source>
        <dbReference type="EMBL" id="KKT37848.1"/>
    </source>
</evidence>
<dbReference type="Pfam" id="PF13424">
    <property type="entry name" value="TPR_12"/>
    <property type="match status" value="1"/>
</dbReference>
<evidence type="ECO:0000256" key="1">
    <source>
        <dbReference type="ARBA" id="ARBA00022737"/>
    </source>
</evidence>
<proteinExistence type="predicted"/>
<feature type="transmembrane region" description="Helical" evidence="4">
    <location>
        <begin position="111"/>
        <end position="140"/>
    </location>
</feature>
<feature type="transmembrane region" description="Helical" evidence="4">
    <location>
        <begin position="192"/>
        <end position="214"/>
    </location>
</feature>
<dbReference type="SUPFAM" id="SSF48452">
    <property type="entry name" value="TPR-like"/>
    <property type="match status" value="1"/>
</dbReference>
<feature type="repeat" description="TPR" evidence="3">
    <location>
        <begin position="419"/>
        <end position="452"/>
    </location>
</feature>
<dbReference type="PROSITE" id="PS50293">
    <property type="entry name" value="TPR_REGION"/>
    <property type="match status" value="2"/>
</dbReference>
<keyword evidence="4" id="KW-0812">Transmembrane</keyword>